<dbReference type="GeneID" id="7049181"/>
<dbReference type="HOGENOM" id="CLU_096980_0_2_1"/>
<dbReference type="PROSITE" id="PS01314">
    <property type="entry name" value="UPF0047"/>
    <property type="match status" value="1"/>
</dbReference>
<dbReference type="PIRSF" id="PIRSF004681">
    <property type="entry name" value="UCP004681"/>
    <property type="match status" value="1"/>
</dbReference>
<gene>
    <name evidence="2" type="ORF">SJAG_02434</name>
</gene>
<dbReference type="PANTHER" id="PTHR30615:SF8">
    <property type="entry name" value="UPF0047 PROTEIN C4A8.02C"/>
    <property type="match status" value="1"/>
</dbReference>
<evidence type="ECO:0000313" key="2">
    <source>
        <dbReference type="EMBL" id="EEB07346.2"/>
    </source>
</evidence>
<dbReference type="Pfam" id="PF01894">
    <property type="entry name" value="YjbQ"/>
    <property type="match status" value="1"/>
</dbReference>
<evidence type="ECO:0000256" key="1">
    <source>
        <dbReference type="ARBA" id="ARBA00005534"/>
    </source>
</evidence>
<protein>
    <recommendedName>
        <fullName evidence="4">YjbQ family protein</fullName>
    </recommendedName>
</protein>
<evidence type="ECO:0008006" key="4">
    <source>
        <dbReference type="Google" id="ProtNLM"/>
    </source>
</evidence>
<dbReference type="AlphaFoldDB" id="B6K2G5"/>
<dbReference type="EMBL" id="KE651166">
    <property type="protein sequence ID" value="EEB07346.2"/>
    <property type="molecule type" value="Genomic_DNA"/>
</dbReference>
<evidence type="ECO:0000313" key="3">
    <source>
        <dbReference type="Proteomes" id="UP000001744"/>
    </source>
</evidence>
<reference evidence="2 3" key="1">
    <citation type="journal article" date="2011" name="Science">
        <title>Comparative functional genomics of the fission yeasts.</title>
        <authorList>
            <person name="Rhind N."/>
            <person name="Chen Z."/>
            <person name="Yassour M."/>
            <person name="Thompson D.A."/>
            <person name="Haas B.J."/>
            <person name="Habib N."/>
            <person name="Wapinski I."/>
            <person name="Roy S."/>
            <person name="Lin M.F."/>
            <person name="Heiman D.I."/>
            <person name="Young S.K."/>
            <person name="Furuya K."/>
            <person name="Guo Y."/>
            <person name="Pidoux A."/>
            <person name="Chen H.M."/>
            <person name="Robbertse B."/>
            <person name="Goldberg J.M."/>
            <person name="Aoki K."/>
            <person name="Bayne E.H."/>
            <person name="Berlin A.M."/>
            <person name="Desjardins C.A."/>
            <person name="Dobbs E."/>
            <person name="Dukaj L."/>
            <person name="Fan L."/>
            <person name="FitzGerald M.G."/>
            <person name="French C."/>
            <person name="Gujja S."/>
            <person name="Hansen K."/>
            <person name="Keifenheim D."/>
            <person name="Levin J.Z."/>
            <person name="Mosher R.A."/>
            <person name="Mueller C.A."/>
            <person name="Pfiffner J."/>
            <person name="Priest M."/>
            <person name="Russ C."/>
            <person name="Smialowska A."/>
            <person name="Swoboda P."/>
            <person name="Sykes S.M."/>
            <person name="Vaughn M."/>
            <person name="Vengrova S."/>
            <person name="Yoder R."/>
            <person name="Zeng Q."/>
            <person name="Allshire R."/>
            <person name="Baulcombe D."/>
            <person name="Birren B.W."/>
            <person name="Brown W."/>
            <person name="Ekwall K."/>
            <person name="Kellis M."/>
            <person name="Leatherwood J."/>
            <person name="Levin H."/>
            <person name="Margalit H."/>
            <person name="Martienssen R."/>
            <person name="Nieduszynski C.A."/>
            <person name="Spatafora J.W."/>
            <person name="Friedman N."/>
            <person name="Dalgaard J.Z."/>
            <person name="Baumann P."/>
            <person name="Niki H."/>
            <person name="Regev A."/>
            <person name="Nusbaum C."/>
        </authorList>
    </citation>
    <scope>NUCLEOTIDE SEQUENCE [LARGE SCALE GENOMIC DNA]</scope>
    <source>
        <strain evidence="3">yFS275 / FY16936</strain>
    </source>
</reference>
<accession>B6K2G5</accession>
<comment type="similarity">
    <text evidence="1">Belongs to the UPF0047 family.</text>
</comment>
<name>B6K2G5_SCHJY</name>
<dbReference type="OMA" id="TWQGIFF"/>
<dbReference type="JaponicusDB" id="SJAG_02434"/>
<dbReference type="InterPro" id="IPR035917">
    <property type="entry name" value="YjbQ-like_sf"/>
</dbReference>
<proteinExistence type="inferred from homology"/>
<dbReference type="VEuPathDB" id="FungiDB:SJAG_02434"/>
<dbReference type="PANTHER" id="PTHR30615">
    <property type="entry name" value="UNCHARACTERIZED PROTEIN YJBQ-RELATED"/>
    <property type="match status" value="1"/>
</dbReference>
<dbReference type="STRING" id="402676.B6K2G5"/>
<dbReference type="RefSeq" id="XP_002173639.2">
    <property type="nucleotide sequence ID" value="XM_002173603.2"/>
</dbReference>
<keyword evidence="3" id="KW-1185">Reference proteome</keyword>
<dbReference type="SUPFAM" id="SSF111038">
    <property type="entry name" value="YjbQ-like"/>
    <property type="match status" value="1"/>
</dbReference>
<sequence>MSKMDMVQRIITLEQRNKGFYIITKEITSHLPEIKEFSVGLLNLFMQHTSAALTVNENWDPDTRTDLSDSMDRIVPESAPYRHTDEGSDDMPAHVKSSLLGPSLTIPIRNGSLLLGTWQDIELAEFRRAYHSRHIVCTIQGLRESK</sequence>
<dbReference type="Gene3D" id="2.60.120.460">
    <property type="entry name" value="YjbQ-like"/>
    <property type="match status" value="1"/>
</dbReference>
<dbReference type="Proteomes" id="UP000001744">
    <property type="component" value="Unassembled WGS sequence"/>
</dbReference>
<dbReference type="OrthoDB" id="10255963at2759"/>
<dbReference type="InterPro" id="IPR001602">
    <property type="entry name" value="UPF0047_YjbQ-like"/>
</dbReference>
<dbReference type="eggNOG" id="KOG3267">
    <property type="taxonomic scope" value="Eukaryota"/>
</dbReference>
<dbReference type="NCBIfam" id="TIGR00149">
    <property type="entry name" value="TIGR00149_YjbQ"/>
    <property type="match status" value="1"/>
</dbReference>
<organism evidence="2 3">
    <name type="scientific">Schizosaccharomyces japonicus (strain yFS275 / FY16936)</name>
    <name type="common">Fission yeast</name>
    <dbReference type="NCBI Taxonomy" id="402676"/>
    <lineage>
        <taxon>Eukaryota</taxon>
        <taxon>Fungi</taxon>
        <taxon>Dikarya</taxon>
        <taxon>Ascomycota</taxon>
        <taxon>Taphrinomycotina</taxon>
        <taxon>Schizosaccharomycetes</taxon>
        <taxon>Schizosaccharomycetales</taxon>
        <taxon>Schizosaccharomycetaceae</taxon>
        <taxon>Schizosaccharomyces</taxon>
    </lineage>
</organism>